<reference evidence="2" key="1">
    <citation type="journal article" date="2023" name="Insect Mol. Biol.">
        <title>Genome sequencing provides insights into the evolution of gene families encoding plant cell wall-degrading enzymes in longhorned beetles.</title>
        <authorList>
            <person name="Shin N.R."/>
            <person name="Okamura Y."/>
            <person name="Kirsch R."/>
            <person name="Pauchet Y."/>
        </authorList>
    </citation>
    <scope>NUCLEOTIDE SEQUENCE</scope>
    <source>
        <strain evidence="2">RBIC_L_NR</strain>
    </source>
</reference>
<comment type="caution">
    <text evidence="2">The sequence shown here is derived from an EMBL/GenBank/DDBJ whole genome shotgun (WGS) entry which is preliminary data.</text>
</comment>
<sequence length="75" mass="7946">MRFMMALLASVYGLPSKGSTKASLKKKPCLKECGDVYKPVCGGDGSGKGNKSFGSECVLANYNCESGNSKYSKHT</sequence>
<organism evidence="2 3">
    <name type="scientific">Rhamnusium bicolor</name>
    <dbReference type="NCBI Taxonomy" id="1586634"/>
    <lineage>
        <taxon>Eukaryota</taxon>
        <taxon>Metazoa</taxon>
        <taxon>Ecdysozoa</taxon>
        <taxon>Arthropoda</taxon>
        <taxon>Hexapoda</taxon>
        <taxon>Insecta</taxon>
        <taxon>Pterygota</taxon>
        <taxon>Neoptera</taxon>
        <taxon>Endopterygota</taxon>
        <taxon>Coleoptera</taxon>
        <taxon>Polyphaga</taxon>
        <taxon>Cucujiformia</taxon>
        <taxon>Chrysomeloidea</taxon>
        <taxon>Cerambycidae</taxon>
        <taxon>Lepturinae</taxon>
        <taxon>Rhagiini</taxon>
        <taxon>Rhamnusium</taxon>
    </lineage>
</organism>
<evidence type="ECO:0000313" key="3">
    <source>
        <dbReference type="Proteomes" id="UP001162156"/>
    </source>
</evidence>
<accession>A0AAV8X6N8</accession>
<dbReference type="SUPFAM" id="SSF100895">
    <property type="entry name" value="Kazal-type serine protease inhibitors"/>
    <property type="match status" value="1"/>
</dbReference>
<dbReference type="Gene3D" id="3.30.60.30">
    <property type="match status" value="1"/>
</dbReference>
<dbReference type="InterPro" id="IPR002350">
    <property type="entry name" value="Kazal_dom"/>
</dbReference>
<dbReference type="InterPro" id="IPR036058">
    <property type="entry name" value="Kazal_dom_sf"/>
</dbReference>
<dbReference type="EMBL" id="JANEYF010003732">
    <property type="protein sequence ID" value="KAJ8934371.1"/>
    <property type="molecule type" value="Genomic_DNA"/>
</dbReference>
<gene>
    <name evidence="2" type="ORF">NQ314_013412</name>
</gene>
<dbReference type="AlphaFoldDB" id="A0AAV8X6N8"/>
<dbReference type="Proteomes" id="UP001162156">
    <property type="component" value="Unassembled WGS sequence"/>
</dbReference>
<protein>
    <recommendedName>
        <fullName evidence="1">Kazal-like domain-containing protein</fullName>
    </recommendedName>
</protein>
<evidence type="ECO:0000259" key="1">
    <source>
        <dbReference type="PROSITE" id="PS51465"/>
    </source>
</evidence>
<feature type="domain" description="Kazal-like" evidence="1">
    <location>
        <begin position="23"/>
        <end position="75"/>
    </location>
</feature>
<proteinExistence type="predicted"/>
<name>A0AAV8X6N8_9CUCU</name>
<keyword evidence="3" id="KW-1185">Reference proteome</keyword>
<dbReference type="PROSITE" id="PS51465">
    <property type="entry name" value="KAZAL_2"/>
    <property type="match status" value="1"/>
</dbReference>
<dbReference type="Pfam" id="PF07648">
    <property type="entry name" value="Kazal_2"/>
    <property type="match status" value="1"/>
</dbReference>
<evidence type="ECO:0000313" key="2">
    <source>
        <dbReference type="EMBL" id="KAJ8934371.1"/>
    </source>
</evidence>